<gene>
    <name evidence="2" type="ORF">SPIL2461_LOCUS8753</name>
</gene>
<sequence>MSRSALLALCVCFACASAAATDNCDASACGIYDGLGDGFFYSYELDDGSATSDVVDDGFALLQRKHQGETTLAANATGKSKCKSCVCGYEDNVAKCGKELVTSAKKCGEKVISCTWEVIKDVAKCATGKCKVKKCKKKALQCEAPKSCFKAIPFMDCLDNLAKDKGGDVNAAIKVLTSTGETGYKGMKNVVLKGIPSVSKQLGLGLADLMPTEVEKMFSKQGWDNLLDSFLGAAQDMADTVYDGLTTVGDVLDSFLDKIANGPITLPRNAEDGRWCVFKWDFTMFWFTDCGYFSAVDTLWGHVAQAYNPKTWDKFDDDYKKMGKALAECATLTTKIDIDKGQSIKIATPFMSLQKMDFCLPKTVVSGVEVIANALVLAYKSAGKVLDPIQKGLDDLADYVKKLISDNSLLFQETFSLLQADSNEGGLRGLRRSFMCSKKKNMDNYAFMARLQFSVGVKWKHFKFAGLKSAQAIGVGLYFGCLKAQFKVMAFMNVRILSVGVSLPPGGIDAVGDPKWAGDFQLKYYPKAYPSYTNNMKFEGVFQVTAGLKIANFKGNGRTSVSYWSPEVSGKAKDASNYKLEKLEQPSGYGFTIAVGPPKKPGGSGSGNSGSTDLVQGWAGPDLATSLREQLHAEGITEHDLVTGLHKLSTAENMSGVVPTGSFDARLQLYVCFDSAARCNKDGV</sequence>
<feature type="chain" id="PRO_5032619860" evidence="1">
    <location>
        <begin position="21"/>
        <end position="684"/>
    </location>
</feature>
<dbReference type="EMBL" id="CAJNIZ010014592">
    <property type="protein sequence ID" value="CAE7363961.1"/>
    <property type="molecule type" value="Genomic_DNA"/>
</dbReference>
<accession>A0A812Q0C8</accession>
<protein>
    <submittedName>
        <fullName evidence="2">Uncharacterized protein</fullName>
    </submittedName>
</protein>
<evidence type="ECO:0000313" key="3">
    <source>
        <dbReference type="Proteomes" id="UP000649617"/>
    </source>
</evidence>
<proteinExistence type="predicted"/>
<keyword evidence="1" id="KW-0732">Signal</keyword>
<organism evidence="2 3">
    <name type="scientific">Symbiodinium pilosum</name>
    <name type="common">Dinoflagellate</name>
    <dbReference type="NCBI Taxonomy" id="2952"/>
    <lineage>
        <taxon>Eukaryota</taxon>
        <taxon>Sar</taxon>
        <taxon>Alveolata</taxon>
        <taxon>Dinophyceae</taxon>
        <taxon>Suessiales</taxon>
        <taxon>Symbiodiniaceae</taxon>
        <taxon>Symbiodinium</taxon>
    </lineage>
</organism>
<keyword evidence="3" id="KW-1185">Reference proteome</keyword>
<evidence type="ECO:0000313" key="2">
    <source>
        <dbReference type="EMBL" id="CAE7363961.1"/>
    </source>
</evidence>
<dbReference type="OrthoDB" id="423304at2759"/>
<comment type="caution">
    <text evidence="2">The sequence shown here is derived from an EMBL/GenBank/DDBJ whole genome shotgun (WGS) entry which is preliminary data.</text>
</comment>
<reference evidence="2" key="1">
    <citation type="submission" date="2021-02" db="EMBL/GenBank/DDBJ databases">
        <authorList>
            <person name="Dougan E. K."/>
            <person name="Rhodes N."/>
            <person name="Thang M."/>
            <person name="Chan C."/>
        </authorList>
    </citation>
    <scope>NUCLEOTIDE SEQUENCE</scope>
</reference>
<evidence type="ECO:0000256" key="1">
    <source>
        <dbReference type="SAM" id="SignalP"/>
    </source>
</evidence>
<name>A0A812Q0C8_SYMPI</name>
<dbReference type="AlphaFoldDB" id="A0A812Q0C8"/>
<dbReference type="Proteomes" id="UP000649617">
    <property type="component" value="Unassembled WGS sequence"/>
</dbReference>
<feature type="signal peptide" evidence="1">
    <location>
        <begin position="1"/>
        <end position="20"/>
    </location>
</feature>